<name>A0ABW0PYP4_9HYPH</name>
<evidence type="ECO:0000256" key="3">
    <source>
        <dbReference type="SAM" id="SignalP"/>
    </source>
</evidence>
<protein>
    <submittedName>
        <fullName evidence="4">Phosphate/phosphite/phosphonate ABC transporter substrate-binding protein</fullName>
    </submittedName>
</protein>
<comment type="similarity">
    <text evidence="1">Belongs to the phosphate/phosphite/phosphonate binding protein family.</text>
</comment>
<dbReference type="PANTHER" id="PTHR35841:SF1">
    <property type="entry name" value="PHOSPHONATES-BINDING PERIPLASMIC PROTEIN"/>
    <property type="match status" value="1"/>
</dbReference>
<gene>
    <name evidence="4" type="ORF">ACFPP9_13920</name>
</gene>
<evidence type="ECO:0000313" key="4">
    <source>
        <dbReference type="EMBL" id="MFC5516877.1"/>
    </source>
</evidence>
<comment type="caution">
    <text evidence="4">The sequence shown here is derived from an EMBL/GenBank/DDBJ whole genome shotgun (WGS) entry which is preliminary data.</text>
</comment>
<feature type="signal peptide" evidence="3">
    <location>
        <begin position="1"/>
        <end position="20"/>
    </location>
</feature>
<keyword evidence="5" id="KW-1185">Reference proteome</keyword>
<evidence type="ECO:0000313" key="5">
    <source>
        <dbReference type="Proteomes" id="UP001596150"/>
    </source>
</evidence>
<reference evidence="5" key="1">
    <citation type="journal article" date="2019" name="Int. J. Syst. Evol. Microbiol.">
        <title>The Global Catalogue of Microorganisms (GCM) 10K type strain sequencing project: providing services to taxonomists for standard genome sequencing and annotation.</title>
        <authorList>
            <consortium name="The Broad Institute Genomics Platform"/>
            <consortium name="The Broad Institute Genome Sequencing Center for Infectious Disease"/>
            <person name="Wu L."/>
            <person name="Ma J."/>
        </authorList>
    </citation>
    <scope>NUCLEOTIDE SEQUENCE [LARGE SCALE GENOMIC DNA]</scope>
    <source>
        <strain evidence="5">KACC 12633</strain>
    </source>
</reference>
<evidence type="ECO:0000256" key="1">
    <source>
        <dbReference type="ARBA" id="ARBA00007162"/>
    </source>
</evidence>
<evidence type="ECO:0000256" key="2">
    <source>
        <dbReference type="ARBA" id="ARBA00022729"/>
    </source>
</evidence>
<accession>A0ABW0PYP4</accession>
<keyword evidence="2 3" id="KW-0732">Signal</keyword>
<dbReference type="SUPFAM" id="SSF53850">
    <property type="entry name" value="Periplasmic binding protein-like II"/>
    <property type="match status" value="1"/>
</dbReference>
<dbReference type="NCBIfam" id="TIGR01098">
    <property type="entry name" value="3A0109s03R"/>
    <property type="match status" value="1"/>
</dbReference>
<dbReference type="RefSeq" id="WP_266346413.1">
    <property type="nucleotide sequence ID" value="NZ_JAPKNH010000017.1"/>
</dbReference>
<proteinExistence type="inferred from homology"/>
<dbReference type="PANTHER" id="PTHR35841">
    <property type="entry name" value="PHOSPHONATES-BINDING PERIPLASMIC PROTEIN"/>
    <property type="match status" value="1"/>
</dbReference>
<dbReference type="EMBL" id="JBHSML010000004">
    <property type="protein sequence ID" value="MFC5516877.1"/>
    <property type="molecule type" value="Genomic_DNA"/>
</dbReference>
<organism evidence="4 5">
    <name type="scientific">Kaistia terrae</name>
    <dbReference type="NCBI Taxonomy" id="537017"/>
    <lineage>
        <taxon>Bacteria</taxon>
        <taxon>Pseudomonadati</taxon>
        <taxon>Pseudomonadota</taxon>
        <taxon>Alphaproteobacteria</taxon>
        <taxon>Hyphomicrobiales</taxon>
        <taxon>Kaistiaceae</taxon>
        <taxon>Kaistia</taxon>
    </lineage>
</organism>
<dbReference type="Pfam" id="PF12974">
    <property type="entry name" value="Phosphonate-bd"/>
    <property type="match status" value="1"/>
</dbReference>
<dbReference type="Gene3D" id="3.40.190.10">
    <property type="entry name" value="Periplasmic binding protein-like II"/>
    <property type="match status" value="2"/>
</dbReference>
<dbReference type="Proteomes" id="UP001596150">
    <property type="component" value="Unassembled WGS sequence"/>
</dbReference>
<dbReference type="InterPro" id="IPR005770">
    <property type="entry name" value="PhnD"/>
</dbReference>
<feature type="chain" id="PRO_5047264846" evidence="3">
    <location>
        <begin position="21"/>
        <end position="301"/>
    </location>
</feature>
<sequence>MRHIIAWFALLLALTSPALADWRDDVGTLRVGFIAGDNPAYEVARLEKFRSYLHYALAVPVELFPARSYEALIEAQSTGRVQYTVLSSLAFLALDQRCVCAEPLVQPTTADHARGFRALLVTKSDSAITSLADARNTRIAVGAKDSLSGRRAPFAGLASEGIYPESYFLRIVETADSETALRALIAGEVDLATAWSSSSEPLSPAIGSGPLAVLAGDGALSPSTLRVIWQSELIPFGPHVVRKDLPDMAKSRLLQALTDMRNTNPDAYDAIERGYPGGFVAADPVLYRHLAEFLNIAPGKD</sequence>